<dbReference type="Gene3D" id="3.40.630.10">
    <property type="entry name" value="Zn peptidases"/>
    <property type="match status" value="1"/>
</dbReference>
<dbReference type="KEGG" id="pfer:IRI77_09665"/>
<dbReference type="InterPro" id="IPR002933">
    <property type="entry name" value="Peptidase_M20"/>
</dbReference>
<dbReference type="Proteomes" id="UP000593892">
    <property type="component" value="Chromosome"/>
</dbReference>
<keyword evidence="1 2" id="KW-0378">Hydrolase</keyword>
<evidence type="ECO:0000256" key="1">
    <source>
        <dbReference type="ARBA" id="ARBA00022801"/>
    </source>
</evidence>
<sequence>MLDLKSQALKPTDGSPDARAVLDAAFERARTYLVQTLAELVRTPSENLPPRGNESACQQFVARELESLGLTPDVYLLGSVEGLQSHPEYWPDRDYSNRPNVNAVMRGRGGRSLVLSGHIDTVPADTPVEWSHPPFGGVIENGRLYGRGAWDMKAGVAMNLTVLRVLHDVGATLNGDLIFETVVDEEFGGVNGTLAARLRGYTADAAIITEPTFLKICPAQRGGQVVHVDLRGGGGILSTGEPAGRVTEQLAHILAAVPAFARERESRVAIHPYYAGCVEPFAAWVTNIATGNWGWTQPISIAERCRMEIYFQTMPDETGDEARADFQRWWDATLDARPDLFRTRPAFHFPMRWLPGCSLDSGHSLVTELQSAARSLGHEAHVEGLDAPSDMYIFQRCFQVPAVMWGPSGGNAHQADEFVDVESLEQAARVLLQMVQRWCGVEVPSR</sequence>
<evidence type="ECO:0000313" key="2">
    <source>
        <dbReference type="EMBL" id="QOY90200.1"/>
    </source>
</evidence>
<dbReference type="PANTHER" id="PTHR43808:SF25">
    <property type="entry name" value="PEPTIDASE M20 DIMERISATION DOMAIN-CONTAINING PROTEIN"/>
    <property type="match status" value="1"/>
</dbReference>
<proteinExistence type="predicted"/>
<accession>A0A7S7NUR7</accession>
<name>A0A7S7NUR7_PALFE</name>
<dbReference type="RefSeq" id="WP_194451865.1">
    <property type="nucleotide sequence ID" value="NZ_CP063849.1"/>
</dbReference>
<dbReference type="GO" id="GO:0016787">
    <property type="term" value="F:hydrolase activity"/>
    <property type="evidence" value="ECO:0007669"/>
    <property type="project" value="UniProtKB-KW"/>
</dbReference>
<gene>
    <name evidence="2" type="ORF">IRI77_09665</name>
</gene>
<reference evidence="2 3" key="1">
    <citation type="submission" date="2020-10" db="EMBL/GenBank/DDBJ databases">
        <title>Complete genome sequence of Paludibaculum fermentans P105T, a facultatively anaerobic acidobacterium capable of dissimilatory Fe(III) reduction.</title>
        <authorList>
            <person name="Dedysh S.N."/>
            <person name="Beletsky A.V."/>
            <person name="Kulichevskaya I.S."/>
            <person name="Mardanov A.V."/>
            <person name="Ravin N.V."/>
        </authorList>
    </citation>
    <scope>NUCLEOTIDE SEQUENCE [LARGE SCALE GENOMIC DNA]</scope>
    <source>
        <strain evidence="2 3">P105</strain>
    </source>
</reference>
<organism evidence="2 3">
    <name type="scientific">Paludibaculum fermentans</name>
    <dbReference type="NCBI Taxonomy" id="1473598"/>
    <lineage>
        <taxon>Bacteria</taxon>
        <taxon>Pseudomonadati</taxon>
        <taxon>Acidobacteriota</taxon>
        <taxon>Terriglobia</taxon>
        <taxon>Bryobacterales</taxon>
        <taxon>Bryobacteraceae</taxon>
        <taxon>Paludibaculum</taxon>
    </lineage>
</organism>
<dbReference type="AlphaFoldDB" id="A0A7S7NUR7"/>
<dbReference type="Pfam" id="PF01546">
    <property type="entry name" value="Peptidase_M20"/>
    <property type="match status" value="1"/>
</dbReference>
<keyword evidence="3" id="KW-1185">Reference proteome</keyword>
<evidence type="ECO:0000313" key="3">
    <source>
        <dbReference type="Proteomes" id="UP000593892"/>
    </source>
</evidence>
<protein>
    <submittedName>
        <fullName evidence="2">M20/M25/M40 family metallo-hydrolase</fullName>
    </submittedName>
</protein>
<dbReference type="InterPro" id="IPR050072">
    <property type="entry name" value="Peptidase_M20A"/>
</dbReference>
<dbReference type="EMBL" id="CP063849">
    <property type="protein sequence ID" value="QOY90200.1"/>
    <property type="molecule type" value="Genomic_DNA"/>
</dbReference>
<dbReference type="PANTHER" id="PTHR43808">
    <property type="entry name" value="ACETYLORNITHINE DEACETYLASE"/>
    <property type="match status" value="1"/>
</dbReference>
<dbReference type="Gene3D" id="3.30.70.360">
    <property type="match status" value="1"/>
</dbReference>
<dbReference type="SUPFAM" id="SSF53187">
    <property type="entry name" value="Zn-dependent exopeptidases"/>
    <property type="match status" value="1"/>
</dbReference>